<dbReference type="PANTHER" id="PTHR16166:SF93">
    <property type="entry name" value="INTERMEMBRANE LIPID TRANSFER PROTEIN VPS13"/>
    <property type="match status" value="1"/>
</dbReference>
<dbReference type="PANTHER" id="PTHR16166">
    <property type="entry name" value="VACUOLAR PROTEIN SORTING-ASSOCIATED PROTEIN VPS13"/>
    <property type="match status" value="1"/>
</dbReference>
<dbReference type="Proteomes" id="UP000689195">
    <property type="component" value="Unassembled WGS sequence"/>
</dbReference>
<sequence>MNIYDKINYININFRSQQIFEKILEKVLIQYFGKFISGLDKNNLKLGVWSGNMVIQNVNLKSEIIEMLELPIKLRQSSVGKLTIKIPWKKITSAPVEITIENVFVTLIPLTEWHFDDNLVLVKKIEGLTNYCQKCLKRGIKKKKSEEKDKGYLDKMALKIMDKIQLKIVNVHIRYESFYNWGITLEMLDIFTINQIWQRSYIDSSEVQNVSMNKLFQLKNLAIYWNIKSEDNIVEYNKFMEERILKQNLEAKEYCNVIIVINAEMKVVQNDSNTQEALKDMQLYLDEINLIVQQMQFQQFVHFVEQFSTFSKLLWLQRKKQLIKVSETNQFQQCFVILFPKVQQYGLVHLDSTEKLGINLCQITDKGSQNNQSNNRQNLKETAWWKSDKKQAQDIYLDEDEILAINKQIDQIFQEERKKVLSRPDESIEYKFSFQLNKGNLKIENKGDGLQIIFSGIQCSSETPQIWIQQSKMIHNPFCYKQNEVNKIDQFLKVHFKKNPKHFEEDASMMIQVEPIECTYNNEIIRKWNNFFNIEGVLENVVQIAAQEKLNQVSNQTAIRLDQVINSSYRLELFVLIASPRIILNNIIFDLGNLSIQSKKDTRNYDYYPLTIKNLNLKSNQFDILKNLSLQFSLERMKGVMNHPEKPWLNLSSIIPKVSFILTEKIQKEISNLDQLIYLQKSEEEKLKKITKEKEQIIKNSKYKGELIKKINFLWTKRYAIVPGTFLYCYEKEHALK</sequence>
<keyword evidence="5" id="KW-1185">Reference proteome</keyword>
<gene>
    <name evidence="4" type="ORF">PPENT_87.1.T2410002</name>
</gene>
<dbReference type="Pfam" id="PF12624">
    <property type="entry name" value="VPS13_N"/>
    <property type="match status" value="1"/>
</dbReference>
<dbReference type="OrthoDB" id="293364at2759"/>
<dbReference type="InterPro" id="IPR026854">
    <property type="entry name" value="VPS13_N"/>
</dbReference>
<protein>
    <recommendedName>
        <fullName evidence="3">Chorein N-terminal domain-containing protein</fullName>
    </recommendedName>
</protein>
<dbReference type="GO" id="GO:0006623">
    <property type="term" value="P:protein targeting to vacuole"/>
    <property type="evidence" value="ECO:0007669"/>
    <property type="project" value="TreeGrafter"/>
</dbReference>
<organism evidence="4 5">
    <name type="scientific">Paramecium pentaurelia</name>
    <dbReference type="NCBI Taxonomy" id="43138"/>
    <lineage>
        <taxon>Eukaryota</taxon>
        <taxon>Sar</taxon>
        <taxon>Alveolata</taxon>
        <taxon>Ciliophora</taxon>
        <taxon>Intramacronucleata</taxon>
        <taxon>Oligohymenophorea</taxon>
        <taxon>Peniculida</taxon>
        <taxon>Parameciidae</taxon>
        <taxon>Paramecium</taxon>
    </lineage>
</organism>
<proteinExistence type="inferred from homology"/>
<feature type="domain" description="Chorein N-terminal" evidence="3">
    <location>
        <begin position="19"/>
        <end position="320"/>
    </location>
</feature>
<evidence type="ECO:0000313" key="4">
    <source>
        <dbReference type="EMBL" id="CAD8214708.1"/>
    </source>
</evidence>
<evidence type="ECO:0000313" key="5">
    <source>
        <dbReference type="Proteomes" id="UP000689195"/>
    </source>
</evidence>
<dbReference type="GO" id="GO:0045053">
    <property type="term" value="P:protein retention in Golgi apparatus"/>
    <property type="evidence" value="ECO:0007669"/>
    <property type="project" value="TreeGrafter"/>
</dbReference>
<dbReference type="AlphaFoldDB" id="A0A8S1YMB9"/>
<evidence type="ECO:0000259" key="3">
    <source>
        <dbReference type="Pfam" id="PF12624"/>
    </source>
</evidence>
<comment type="caution">
    <text evidence="4">The sequence shown here is derived from an EMBL/GenBank/DDBJ whole genome shotgun (WGS) entry which is preliminary data.</text>
</comment>
<name>A0A8S1YMB9_9CILI</name>
<dbReference type="InterPro" id="IPR026847">
    <property type="entry name" value="VPS13"/>
</dbReference>
<reference evidence="4" key="1">
    <citation type="submission" date="2021-01" db="EMBL/GenBank/DDBJ databases">
        <authorList>
            <consortium name="Genoscope - CEA"/>
            <person name="William W."/>
        </authorList>
    </citation>
    <scope>NUCLEOTIDE SEQUENCE</scope>
</reference>
<evidence type="ECO:0000256" key="2">
    <source>
        <dbReference type="ARBA" id="ARBA00022448"/>
    </source>
</evidence>
<accession>A0A8S1YMB9</accession>
<comment type="similarity">
    <text evidence="1">Belongs to the VPS13 family.</text>
</comment>
<keyword evidence="2" id="KW-0813">Transport</keyword>
<dbReference type="EMBL" id="CAJJDO010000241">
    <property type="protein sequence ID" value="CAD8214708.1"/>
    <property type="molecule type" value="Genomic_DNA"/>
</dbReference>
<evidence type="ECO:0000256" key="1">
    <source>
        <dbReference type="ARBA" id="ARBA00006545"/>
    </source>
</evidence>